<feature type="domain" description="Helicase ATP-binding" evidence="10">
    <location>
        <begin position="394"/>
        <end position="717"/>
    </location>
</feature>
<dbReference type="EMBL" id="CP086715">
    <property type="protein sequence ID" value="WOO79470.1"/>
    <property type="molecule type" value="Genomic_DNA"/>
</dbReference>
<name>A0AAF1BJ45_9TREE</name>
<dbReference type="SMART" id="SM00184">
    <property type="entry name" value="RING"/>
    <property type="match status" value="1"/>
</dbReference>
<reference evidence="11" key="1">
    <citation type="submission" date="2023-10" db="EMBL/GenBank/DDBJ databases">
        <authorList>
            <person name="Noh H."/>
        </authorList>
    </citation>
    <scope>NUCLEOTIDE SEQUENCE</scope>
    <source>
        <strain evidence="11">DUCC4014</strain>
    </source>
</reference>
<dbReference type="InterPro" id="IPR049730">
    <property type="entry name" value="SNF2/RAD54-like_C"/>
</dbReference>
<dbReference type="PANTHER" id="PTHR45865">
    <property type="entry name" value="E3 UBIQUITIN-PROTEIN LIGASE SHPRH FAMILY MEMBER"/>
    <property type="match status" value="1"/>
</dbReference>
<feature type="region of interest" description="Disordered" evidence="8">
    <location>
        <begin position="1365"/>
        <end position="1419"/>
    </location>
</feature>
<dbReference type="PROSITE" id="PS50089">
    <property type="entry name" value="ZF_RING_2"/>
    <property type="match status" value="1"/>
</dbReference>
<evidence type="ECO:0000256" key="8">
    <source>
        <dbReference type="SAM" id="MobiDB-lite"/>
    </source>
</evidence>
<proteinExistence type="predicted"/>
<dbReference type="GO" id="GO:0008270">
    <property type="term" value="F:zinc ion binding"/>
    <property type="evidence" value="ECO:0007669"/>
    <property type="project" value="UniProtKB-KW"/>
</dbReference>
<evidence type="ECO:0000259" key="9">
    <source>
        <dbReference type="PROSITE" id="PS50089"/>
    </source>
</evidence>
<evidence type="ECO:0000313" key="11">
    <source>
        <dbReference type="EMBL" id="WOO79470.1"/>
    </source>
</evidence>
<evidence type="ECO:0000313" key="12">
    <source>
        <dbReference type="Proteomes" id="UP000827549"/>
    </source>
</evidence>
<dbReference type="SMART" id="SM00487">
    <property type="entry name" value="DEXDc"/>
    <property type="match status" value="1"/>
</dbReference>
<evidence type="ECO:0000259" key="10">
    <source>
        <dbReference type="PROSITE" id="PS51192"/>
    </source>
</evidence>
<keyword evidence="5" id="KW-0862">Zinc</keyword>
<dbReference type="GO" id="GO:0005524">
    <property type="term" value="F:ATP binding"/>
    <property type="evidence" value="ECO:0007669"/>
    <property type="project" value="InterPro"/>
</dbReference>
<evidence type="ECO:0000256" key="1">
    <source>
        <dbReference type="ARBA" id="ARBA00022723"/>
    </source>
</evidence>
<dbReference type="GO" id="GO:0016787">
    <property type="term" value="F:hydrolase activity"/>
    <property type="evidence" value="ECO:0007669"/>
    <property type="project" value="UniProtKB-KW"/>
</dbReference>
<evidence type="ECO:0000256" key="6">
    <source>
        <dbReference type="ARBA" id="ARBA00022840"/>
    </source>
</evidence>
<keyword evidence="2" id="KW-0547">Nucleotide-binding</keyword>
<dbReference type="GO" id="GO:0004386">
    <property type="term" value="F:helicase activity"/>
    <property type="evidence" value="ECO:0007669"/>
    <property type="project" value="UniProtKB-KW"/>
</dbReference>
<dbReference type="InterPro" id="IPR018957">
    <property type="entry name" value="Znf_C3HC4_RING-type"/>
</dbReference>
<dbReference type="InterPro" id="IPR000330">
    <property type="entry name" value="SNF2_N"/>
</dbReference>
<dbReference type="InterPro" id="IPR052583">
    <property type="entry name" value="ATP-helicase/E3_Ub-Ligase"/>
</dbReference>
<keyword evidence="3 7" id="KW-0863">Zinc-finger</keyword>
<dbReference type="InterPro" id="IPR013083">
    <property type="entry name" value="Znf_RING/FYVE/PHD"/>
</dbReference>
<dbReference type="PANTHER" id="PTHR45865:SF1">
    <property type="entry name" value="E3 UBIQUITIN-PROTEIN LIGASE SHPRH"/>
    <property type="match status" value="1"/>
</dbReference>
<evidence type="ECO:0000256" key="5">
    <source>
        <dbReference type="ARBA" id="ARBA00022833"/>
    </source>
</evidence>
<sequence length="1632" mass="184026">MSPPALSPLPTLSQCHGTLPTSEYDLLQLKKALAGRSKVAPGDPVDLSLLHLHSLTIQETLEPEEEYLEYSVGRGETELRPNEGYPVWEAFRDSVRKATEACTPIALAPPSPTALRTPLGNAKDLAGRTGNIFLPTSTASRTSTRTVEKPLAKLPQQLPASGRQFLHSTTAWDTQNWLHAILGLSHDQRPTRRGTYRPEKQVLYLRTGVGVTWVPSDNALEEGVEIRLHITIDVYLNLKALEQKLPEIGAEMIGLVISSLMPTEEDIPDQRDTASYQKAHATALTTFYNSLHPAPALPDDFDMRRLQPPEMTARLLPFQRRTLARLLEREDAPVAGVSKPSVPAGQWTKIDLERFGNYAFRRLTGELRPLGDRKGKGRASSTDDDDELKALPKLFDLSRVRGTMLCEEMGLGKTVEAIALILLHRHPLSTPRPNILGHTEDTPVRASPQINLLAGAPDHDQPEFRAWLDKEHDAFTDAASWSEESQLSVSEIGATLVVTPLPLMKQWIAEMNAHAPSLRICEYPGWKTLIAQVEKKRNASIRQRVKQAADKQKRKMKQFRNETRRKYAKGKDGKKVPLEMEDEGLSDDDEDIIASNLDEESLLEHTQRAFLDYVRGHDVVITTYQTLGDDLTVAVPVPQRSRRSNVAYKIGERPRSPLVMVEWWRVVMDEVQLQGNQSQAAEMVSLIPRKFSLAMSGTPARTNVLDLAGSLNFLRVPGVNRVMWHRLTQLANRPAFHGLFQPLAVRTTKAEVIDEFHIPHQTRYVVPIDLSNIESHYYLDTLERQRERLRRDEVSLGSSLRHLRQICTHIQVGALNATAANRTIDRADRLHLGRQLMTMDEALSKMRLDHENEYLSQTRQHMRALVRKAQLLIIDDRDPDDHERNQLMALALYERARDEGNKILEPAQAQLTAIVGDREDSIDDTELDKAASQQEKDRVKSIMAARAVIRETLIIIHQTWFHEGDIHHVQKDEDKEVLAYKTAEVVRKDILARPLKIAGRQVEAMIASIQRSPAINAMTELQTVDTRRSGGLVSGSTIGEINGLLRILNDNAVLVFNWRNKVVDLLKLPLEAEEDKVPAAGQGQDVENPEEEYYAEALKAQGDVEAYLTAYASAIADRKEMLLEERSVLATHDARMVKKRTTRAAKEAQDGVEEIPLNDVEDLTLKLMTERQAFRDRRREEDCERPLKALLIELTAIVHGQHRVEEIQIAKAAAEAIRAFVNKQSEMVEKLNKELDLFRVAFNKRVVYFAALQEISDSVAAPMFRDVGRDVAVVDKHIIEGDVLLARMAVRGRYLNFLGSQDNTNQDPHSDCSICFGTSDDKYAILLNCGHAFCVSCFKEYRKTAHVGRKCATCQTPIKDREFTKIRLNRSAQDGPDEAEGSDSHEVEMPESQQEEEEPEDDEEAAEREAQKERDARATDLERLNMLPFDRQRAILAMDMMGEFGSKINFLIKHLHYYRSTRPHSRHVVFSNWADSLSIVERALSINRIKYVSFESNSKNNNVVEEFHRDPTISVFLLHAERESAGLTLTSCEVVHLLEPVLQHSFELQAIGRVDRLGQNKETTVFCYATMETVEARILSEGVRNGTSIYLADAQEDEKAVAAMPNVAHAANRGGDVTTNAFNTDQMMKLIM</sequence>
<keyword evidence="4" id="KW-0378">Hydrolase</keyword>
<dbReference type="GO" id="GO:0061630">
    <property type="term" value="F:ubiquitin protein ligase activity"/>
    <property type="evidence" value="ECO:0007669"/>
    <property type="project" value="TreeGrafter"/>
</dbReference>
<keyword evidence="11" id="KW-0347">Helicase</keyword>
<dbReference type="CDD" id="cd18793">
    <property type="entry name" value="SF2_C_SNF"/>
    <property type="match status" value="1"/>
</dbReference>
<dbReference type="CDD" id="cd16449">
    <property type="entry name" value="RING-HC"/>
    <property type="match status" value="1"/>
</dbReference>
<accession>A0AAF1BJ45</accession>
<dbReference type="InterPro" id="IPR001841">
    <property type="entry name" value="Znf_RING"/>
</dbReference>
<protein>
    <submittedName>
        <fullName evidence="11">Purtative ATP-dependent helicase</fullName>
    </submittedName>
</protein>
<dbReference type="GO" id="GO:0005634">
    <property type="term" value="C:nucleus"/>
    <property type="evidence" value="ECO:0007669"/>
    <property type="project" value="TreeGrafter"/>
</dbReference>
<dbReference type="InterPro" id="IPR059033">
    <property type="entry name" value="C144_05_dom"/>
</dbReference>
<gene>
    <name evidence="11" type="primary">SPAC144.05</name>
    <name evidence="11" type="ORF">LOC62_02G002992</name>
</gene>
<dbReference type="GO" id="GO:0000209">
    <property type="term" value="P:protein polyubiquitination"/>
    <property type="evidence" value="ECO:0007669"/>
    <property type="project" value="TreeGrafter"/>
</dbReference>
<dbReference type="GeneID" id="87806238"/>
<organism evidence="11 12">
    <name type="scientific">Vanrija pseudolonga</name>
    <dbReference type="NCBI Taxonomy" id="143232"/>
    <lineage>
        <taxon>Eukaryota</taxon>
        <taxon>Fungi</taxon>
        <taxon>Dikarya</taxon>
        <taxon>Basidiomycota</taxon>
        <taxon>Agaricomycotina</taxon>
        <taxon>Tremellomycetes</taxon>
        <taxon>Trichosporonales</taxon>
        <taxon>Trichosporonaceae</taxon>
        <taxon>Vanrija</taxon>
    </lineage>
</organism>
<feature type="compositionally biased region" description="Acidic residues" evidence="8">
    <location>
        <begin position="1393"/>
        <end position="1406"/>
    </location>
</feature>
<dbReference type="PROSITE" id="PS51192">
    <property type="entry name" value="HELICASE_ATP_BIND_1"/>
    <property type="match status" value="1"/>
</dbReference>
<feature type="domain" description="RING-type" evidence="9">
    <location>
        <begin position="1312"/>
        <end position="1355"/>
    </location>
</feature>
<dbReference type="SUPFAM" id="SSF57850">
    <property type="entry name" value="RING/U-box"/>
    <property type="match status" value="1"/>
</dbReference>
<evidence type="ECO:0000256" key="3">
    <source>
        <dbReference type="ARBA" id="ARBA00022771"/>
    </source>
</evidence>
<dbReference type="InterPro" id="IPR014001">
    <property type="entry name" value="Helicase_ATP-bd"/>
</dbReference>
<evidence type="ECO:0000256" key="2">
    <source>
        <dbReference type="ARBA" id="ARBA00022741"/>
    </source>
</evidence>
<keyword evidence="6" id="KW-0067">ATP-binding</keyword>
<keyword evidence="1" id="KW-0479">Metal-binding</keyword>
<evidence type="ECO:0000256" key="7">
    <source>
        <dbReference type="PROSITE-ProRule" id="PRU00175"/>
    </source>
</evidence>
<dbReference type="Gene3D" id="3.40.50.300">
    <property type="entry name" value="P-loop containing nucleotide triphosphate hydrolases"/>
    <property type="match status" value="2"/>
</dbReference>
<dbReference type="Gene3D" id="3.30.40.10">
    <property type="entry name" value="Zinc/RING finger domain, C3HC4 (zinc finger)"/>
    <property type="match status" value="1"/>
</dbReference>
<dbReference type="Proteomes" id="UP000827549">
    <property type="component" value="Chromosome 2"/>
</dbReference>
<dbReference type="Pfam" id="PF26021">
    <property type="entry name" value="Ferritin_C144_05"/>
    <property type="match status" value="1"/>
</dbReference>
<dbReference type="InterPro" id="IPR027417">
    <property type="entry name" value="P-loop_NTPase"/>
</dbReference>
<evidence type="ECO:0000256" key="4">
    <source>
        <dbReference type="ARBA" id="ARBA00022801"/>
    </source>
</evidence>
<dbReference type="Pfam" id="PF00097">
    <property type="entry name" value="zf-C3HC4"/>
    <property type="match status" value="1"/>
</dbReference>
<dbReference type="SUPFAM" id="SSF52540">
    <property type="entry name" value="P-loop containing nucleoside triphosphate hydrolases"/>
    <property type="match status" value="2"/>
</dbReference>
<dbReference type="Pfam" id="PF00271">
    <property type="entry name" value="Helicase_C"/>
    <property type="match status" value="1"/>
</dbReference>
<dbReference type="GO" id="GO:0006974">
    <property type="term" value="P:DNA damage response"/>
    <property type="evidence" value="ECO:0007669"/>
    <property type="project" value="TreeGrafter"/>
</dbReference>
<dbReference type="Pfam" id="PF00176">
    <property type="entry name" value="SNF2-rel_dom"/>
    <property type="match status" value="1"/>
</dbReference>
<keyword evidence="12" id="KW-1185">Reference proteome</keyword>
<dbReference type="InterPro" id="IPR001650">
    <property type="entry name" value="Helicase_C-like"/>
</dbReference>
<dbReference type="RefSeq" id="XP_062625502.1">
    <property type="nucleotide sequence ID" value="XM_062769518.1"/>
</dbReference>
<feature type="compositionally biased region" description="Basic and acidic residues" evidence="8">
    <location>
        <begin position="1407"/>
        <end position="1419"/>
    </location>
</feature>